<dbReference type="STRING" id="5888.A0BY26"/>
<evidence type="ECO:0000256" key="6">
    <source>
        <dbReference type="ARBA" id="ARBA00023136"/>
    </source>
</evidence>
<sequence>MQNCFPEELFALLEGEISLWRFLPSIYLFHPIILSKYYIVGQQESSSEIAVSQTSAQFLPMSLLLLTRNVITAMISEKSERQKETQKIMGLKPNSYSFGWILTNYVRLFAVSFFFLILVVPTGVMKTNEINQNSLTMSETIIGFGMYGLAQLQLCYLIAAIFETPKTGADLAVVINVFGSIGSQLLTIEYIQQYEFIQIPDIRMWFIS</sequence>
<protein>
    <recommendedName>
        <fullName evidence="8">ABC-2 type transporter transmembrane domain-containing protein</fullName>
    </recommendedName>
</protein>
<feature type="transmembrane region" description="Helical" evidence="7">
    <location>
        <begin position="97"/>
        <end position="120"/>
    </location>
</feature>
<dbReference type="EMBL" id="CT868026">
    <property type="protein sequence ID" value="CAK63443.1"/>
    <property type="molecule type" value="Genomic_DNA"/>
</dbReference>
<dbReference type="GO" id="GO:0016020">
    <property type="term" value="C:membrane"/>
    <property type="evidence" value="ECO:0007669"/>
    <property type="project" value="UniProtKB-SubCell"/>
</dbReference>
<keyword evidence="4" id="KW-0677">Repeat</keyword>
<dbReference type="PANTHER" id="PTHR19229:SF36">
    <property type="entry name" value="ATP-BINDING CASSETTE SUB-FAMILY A MEMBER 2"/>
    <property type="match status" value="1"/>
</dbReference>
<comment type="subcellular location">
    <subcellularLocation>
        <location evidence="1">Membrane</location>
        <topology evidence="1">Multi-pass membrane protein</topology>
    </subcellularLocation>
</comment>
<keyword evidence="10" id="KW-1185">Reference proteome</keyword>
<evidence type="ECO:0000313" key="10">
    <source>
        <dbReference type="Proteomes" id="UP000000600"/>
    </source>
</evidence>
<keyword evidence="5 7" id="KW-1133">Transmembrane helix</keyword>
<dbReference type="HOGENOM" id="CLU_1323135_0_0_1"/>
<name>A0BY26_PARTE</name>
<dbReference type="InParanoid" id="A0BY26"/>
<reference evidence="9 10" key="1">
    <citation type="journal article" date="2006" name="Nature">
        <title>Global trends of whole-genome duplications revealed by the ciliate Paramecium tetraurelia.</title>
        <authorList>
            <consortium name="Genoscope"/>
            <person name="Aury J.-M."/>
            <person name="Jaillon O."/>
            <person name="Duret L."/>
            <person name="Noel B."/>
            <person name="Jubin C."/>
            <person name="Porcel B.M."/>
            <person name="Segurens B."/>
            <person name="Daubin V."/>
            <person name="Anthouard V."/>
            <person name="Aiach N."/>
            <person name="Arnaiz O."/>
            <person name="Billaut A."/>
            <person name="Beisson J."/>
            <person name="Blanc I."/>
            <person name="Bouhouche K."/>
            <person name="Camara F."/>
            <person name="Duharcourt S."/>
            <person name="Guigo R."/>
            <person name="Gogendeau D."/>
            <person name="Katinka M."/>
            <person name="Keller A.-M."/>
            <person name="Kissmehl R."/>
            <person name="Klotz C."/>
            <person name="Koll F."/>
            <person name="Le Moue A."/>
            <person name="Lepere C."/>
            <person name="Malinsky S."/>
            <person name="Nowacki M."/>
            <person name="Nowak J.K."/>
            <person name="Plattner H."/>
            <person name="Poulain J."/>
            <person name="Ruiz F."/>
            <person name="Serrano V."/>
            <person name="Zagulski M."/>
            <person name="Dessen P."/>
            <person name="Betermier M."/>
            <person name="Weissenbach J."/>
            <person name="Scarpelli C."/>
            <person name="Schachter V."/>
            <person name="Sperling L."/>
            <person name="Meyer E."/>
            <person name="Cohen J."/>
            <person name="Wincker P."/>
        </authorList>
    </citation>
    <scope>NUCLEOTIDE SEQUENCE [LARGE SCALE GENOMIC DNA]</scope>
    <source>
        <strain evidence="9 10">Stock d4-2</strain>
    </source>
</reference>
<dbReference type="RefSeq" id="XP_001430841.1">
    <property type="nucleotide sequence ID" value="XM_001430804.1"/>
</dbReference>
<feature type="transmembrane region" description="Helical" evidence="7">
    <location>
        <begin position="140"/>
        <end position="162"/>
    </location>
</feature>
<dbReference type="AlphaFoldDB" id="A0BY26"/>
<feature type="domain" description="ABC-2 type transporter transmembrane" evidence="8">
    <location>
        <begin position="44"/>
        <end position="181"/>
    </location>
</feature>
<gene>
    <name evidence="9" type="ORF">GSPATT00033296001</name>
</gene>
<organism evidence="9 10">
    <name type="scientific">Paramecium tetraurelia</name>
    <dbReference type="NCBI Taxonomy" id="5888"/>
    <lineage>
        <taxon>Eukaryota</taxon>
        <taxon>Sar</taxon>
        <taxon>Alveolata</taxon>
        <taxon>Ciliophora</taxon>
        <taxon>Intramacronucleata</taxon>
        <taxon>Oligohymenophorea</taxon>
        <taxon>Peniculida</taxon>
        <taxon>Parameciidae</taxon>
        <taxon>Paramecium</taxon>
    </lineage>
</organism>
<evidence type="ECO:0000313" key="9">
    <source>
        <dbReference type="EMBL" id="CAK63443.1"/>
    </source>
</evidence>
<dbReference type="InterPro" id="IPR013525">
    <property type="entry name" value="ABC2_TM"/>
</dbReference>
<dbReference type="GO" id="GO:0140359">
    <property type="term" value="F:ABC-type transporter activity"/>
    <property type="evidence" value="ECO:0007669"/>
    <property type="project" value="InterPro"/>
</dbReference>
<evidence type="ECO:0000256" key="5">
    <source>
        <dbReference type="ARBA" id="ARBA00022989"/>
    </source>
</evidence>
<evidence type="ECO:0000256" key="2">
    <source>
        <dbReference type="ARBA" id="ARBA00022448"/>
    </source>
</evidence>
<dbReference type="Pfam" id="PF12698">
    <property type="entry name" value="ABC2_membrane_3"/>
    <property type="match status" value="1"/>
</dbReference>
<evidence type="ECO:0000256" key="4">
    <source>
        <dbReference type="ARBA" id="ARBA00022737"/>
    </source>
</evidence>
<keyword evidence="2" id="KW-0813">Transport</keyword>
<evidence type="ECO:0000256" key="1">
    <source>
        <dbReference type="ARBA" id="ARBA00004141"/>
    </source>
</evidence>
<dbReference type="PANTHER" id="PTHR19229">
    <property type="entry name" value="ATP-BINDING CASSETTE TRANSPORTER SUBFAMILY A ABCA"/>
    <property type="match status" value="1"/>
</dbReference>
<dbReference type="InterPro" id="IPR026082">
    <property type="entry name" value="ABCA"/>
</dbReference>
<keyword evidence="3 7" id="KW-0812">Transmembrane</keyword>
<evidence type="ECO:0000256" key="3">
    <source>
        <dbReference type="ARBA" id="ARBA00022692"/>
    </source>
</evidence>
<dbReference type="KEGG" id="ptm:GSPATT00033296001"/>
<proteinExistence type="predicted"/>
<evidence type="ECO:0000256" key="7">
    <source>
        <dbReference type="SAM" id="Phobius"/>
    </source>
</evidence>
<dbReference type="GeneID" id="5016625"/>
<evidence type="ECO:0000259" key="8">
    <source>
        <dbReference type="Pfam" id="PF12698"/>
    </source>
</evidence>
<dbReference type="Proteomes" id="UP000000600">
    <property type="component" value="Unassembled WGS sequence"/>
</dbReference>
<keyword evidence="6 7" id="KW-0472">Membrane</keyword>
<accession>A0BY26</accession>